<comment type="subcellular location">
    <subcellularLocation>
        <location evidence="1">Nucleus</location>
    </subcellularLocation>
</comment>
<dbReference type="GO" id="GO:0005634">
    <property type="term" value="C:nucleus"/>
    <property type="evidence" value="ECO:0007669"/>
    <property type="project" value="UniProtKB-SubCell"/>
</dbReference>
<dbReference type="GO" id="GO:0003677">
    <property type="term" value="F:DNA binding"/>
    <property type="evidence" value="ECO:0007669"/>
    <property type="project" value="UniProtKB-KW"/>
</dbReference>
<keyword evidence="3" id="KW-0862">Zinc</keyword>
<dbReference type="OMA" id="QASIEMP"/>
<dbReference type="SMART" id="SM00066">
    <property type="entry name" value="GAL4"/>
    <property type="match status" value="1"/>
</dbReference>
<dbReference type="OrthoDB" id="6486656at2759"/>
<evidence type="ECO:0000313" key="10">
    <source>
        <dbReference type="EMBL" id="KFA69898.1"/>
    </source>
</evidence>
<dbReference type="CDD" id="cd12148">
    <property type="entry name" value="fungal_TF_MHR"/>
    <property type="match status" value="1"/>
</dbReference>
<dbReference type="PANTHER" id="PTHR31313:SF81">
    <property type="entry name" value="TY1 ENHANCER ACTIVATOR"/>
    <property type="match status" value="1"/>
</dbReference>
<keyword evidence="6" id="KW-0804">Transcription</keyword>
<evidence type="ECO:0000256" key="4">
    <source>
        <dbReference type="ARBA" id="ARBA00023015"/>
    </source>
</evidence>
<keyword evidence="2" id="KW-0479">Metal-binding</keyword>
<evidence type="ECO:0000256" key="5">
    <source>
        <dbReference type="ARBA" id="ARBA00023125"/>
    </source>
</evidence>
<name>A0A084R113_STAC4</name>
<dbReference type="STRING" id="1283841.A0A084R113"/>
<dbReference type="Proteomes" id="UP000028524">
    <property type="component" value="Unassembled WGS sequence"/>
</dbReference>
<evidence type="ECO:0000256" key="3">
    <source>
        <dbReference type="ARBA" id="ARBA00022833"/>
    </source>
</evidence>
<gene>
    <name evidence="10" type="ORF">S40285_07920</name>
</gene>
<keyword evidence="7" id="KW-0539">Nucleus</keyword>
<evidence type="ECO:0000256" key="1">
    <source>
        <dbReference type="ARBA" id="ARBA00004123"/>
    </source>
</evidence>
<evidence type="ECO:0000259" key="9">
    <source>
        <dbReference type="PROSITE" id="PS50048"/>
    </source>
</evidence>
<dbReference type="Gene3D" id="4.10.240.10">
    <property type="entry name" value="Zn(2)-C6 fungal-type DNA-binding domain"/>
    <property type="match status" value="1"/>
</dbReference>
<evidence type="ECO:0000313" key="11">
    <source>
        <dbReference type="Proteomes" id="UP000028524"/>
    </source>
</evidence>
<organism evidence="10 11">
    <name type="scientific">Stachybotrys chlorohalonatus (strain IBT 40285)</name>
    <dbReference type="NCBI Taxonomy" id="1283841"/>
    <lineage>
        <taxon>Eukaryota</taxon>
        <taxon>Fungi</taxon>
        <taxon>Dikarya</taxon>
        <taxon>Ascomycota</taxon>
        <taxon>Pezizomycotina</taxon>
        <taxon>Sordariomycetes</taxon>
        <taxon>Hypocreomycetidae</taxon>
        <taxon>Hypocreales</taxon>
        <taxon>Stachybotryaceae</taxon>
        <taxon>Stachybotrys</taxon>
    </lineage>
</organism>
<keyword evidence="11" id="KW-1185">Reference proteome</keyword>
<dbReference type="InParanoid" id="A0A084R113"/>
<dbReference type="InterPro" id="IPR051615">
    <property type="entry name" value="Transcr_Regulatory_Elem"/>
</dbReference>
<dbReference type="PROSITE" id="PS50048">
    <property type="entry name" value="ZN2_CY6_FUNGAL_2"/>
    <property type="match status" value="1"/>
</dbReference>
<dbReference type="CDD" id="cd00067">
    <property type="entry name" value="GAL4"/>
    <property type="match status" value="1"/>
</dbReference>
<dbReference type="PROSITE" id="PS00463">
    <property type="entry name" value="ZN2_CY6_FUNGAL_1"/>
    <property type="match status" value="1"/>
</dbReference>
<dbReference type="EMBL" id="KL659329">
    <property type="protein sequence ID" value="KFA69898.1"/>
    <property type="molecule type" value="Genomic_DNA"/>
</dbReference>
<dbReference type="GO" id="GO:0000981">
    <property type="term" value="F:DNA-binding transcription factor activity, RNA polymerase II-specific"/>
    <property type="evidence" value="ECO:0007669"/>
    <property type="project" value="InterPro"/>
</dbReference>
<feature type="domain" description="Zn(2)-C6 fungal-type" evidence="9">
    <location>
        <begin position="32"/>
        <end position="61"/>
    </location>
</feature>
<dbReference type="InterPro" id="IPR007219">
    <property type="entry name" value="XnlR_reg_dom"/>
</dbReference>
<dbReference type="SUPFAM" id="SSF57701">
    <property type="entry name" value="Zn2/Cys6 DNA-binding domain"/>
    <property type="match status" value="1"/>
</dbReference>
<dbReference type="AlphaFoldDB" id="A0A084R113"/>
<dbReference type="PANTHER" id="PTHR31313">
    <property type="entry name" value="TY1 ENHANCER ACTIVATOR"/>
    <property type="match status" value="1"/>
</dbReference>
<dbReference type="GO" id="GO:0006351">
    <property type="term" value="P:DNA-templated transcription"/>
    <property type="evidence" value="ECO:0007669"/>
    <property type="project" value="InterPro"/>
</dbReference>
<dbReference type="InterPro" id="IPR001138">
    <property type="entry name" value="Zn2Cys6_DnaBD"/>
</dbReference>
<sequence length="692" mass="75689">MGAESTGKSVGPSPTSPTLEPPNSSASRIGKACLACRRKKIKCDGQIPCHNCSSRDLACEYPESNDNASSSRRYAQSFEERCKQLDEYCRRLESLSAELTQSIASIHQLRGGLSSIDDFAAHAEELQQAARTLQSLPVQNDHTFGANNPAINVVSGTAHSRENNLGIFAEANESIAESNSDSGEVSDDDDAGFSTSDQHPTESEGRFGSLVADSYGRLRYVGGAANNVLVEAAKGLSPGARASLYVPSPGSSAADAHAGTQNHAQPDLEMPMFVRGNTWPEMPYLPRPEEITRPPQYVADLLINLYFDQLHYTFPVLYKPQFMSQYKQMNSPRSLHTPDKGFLSVFFAVCACASSLLPTDGKSETFSGLAFYQKSLILNYASTGEASLERVQCLALLAMCAGGWNTLTQSWNLAGQAVRAAQDLGMHLSSLSIGDDDLENYLHVSKTAEESLSEPSSSPLTGFLAFTQLCHIGGKIQKLHSPSRMRRLRDPRKFEQFLRSVASLQKLLDKWLAELPDEIRFSANTTEQGPNLTMCVIMFIVHSGSLLNLYQLLSSTASQEALASQWHEAVPHCVSAAKSCINAAELVQQLVPPSHHLAFKSSEIDNLSAQRLRIPEYSRQEALPDVEKCIKFLKSLETTWSGARKGRAIIENLVSRAPEGADTGLTPQFMDDQNFLWEQMVGSDLFTFEGIL</sequence>
<feature type="region of interest" description="Disordered" evidence="8">
    <location>
        <begin position="1"/>
        <end position="26"/>
    </location>
</feature>
<protein>
    <recommendedName>
        <fullName evidence="9">Zn(2)-C6 fungal-type domain-containing protein</fullName>
    </recommendedName>
</protein>
<feature type="region of interest" description="Disordered" evidence="8">
    <location>
        <begin position="175"/>
        <end position="207"/>
    </location>
</feature>
<dbReference type="GO" id="GO:0008270">
    <property type="term" value="F:zinc ion binding"/>
    <property type="evidence" value="ECO:0007669"/>
    <property type="project" value="InterPro"/>
</dbReference>
<reference evidence="10 11" key="1">
    <citation type="journal article" date="2014" name="BMC Genomics">
        <title>Comparative genome sequencing reveals chemotype-specific gene clusters in the toxigenic black mold Stachybotrys.</title>
        <authorList>
            <person name="Semeiks J."/>
            <person name="Borek D."/>
            <person name="Otwinowski Z."/>
            <person name="Grishin N.V."/>
        </authorList>
    </citation>
    <scope>NUCLEOTIDE SEQUENCE [LARGE SCALE GENOMIC DNA]</scope>
    <source>
        <strain evidence="10 11">IBT 40285</strain>
    </source>
</reference>
<evidence type="ECO:0000256" key="8">
    <source>
        <dbReference type="SAM" id="MobiDB-lite"/>
    </source>
</evidence>
<evidence type="ECO:0000256" key="7">
    <source>
        <dbReference type="ARBA" id="ARBA00023242"/>
    </source>
</evidence>
<keyword evidence="4" id="KW-0805">Transcription regulation</keyword>
<dbReference type="Pfam" id="PF00172">
    <property type="entry name" value="Zn_clus"/>
    <property type="match status" value="1"/>
</dbReference>
<evidence type="ECO:0000256" key="6">
    <source>
        <dbReference type="ARBA" id="ARBA00023163"/>
    </source>
</evidence>
<accession>A0A084R113</accession>
<dbReference type="HOGENOM" id="CLU_023126_0_0_1"/>
<proteinExistence type="predicted"/>
<dbReference type="InterPro" id="IPR036864">
    <property type="entry name" value="Zn2-C6_fun-type_DNA-bd_sf"/>
</dbReference>
<dbReference type="Pfam" id="PF04082">
    <property type="entry name" value="Fungal_trans"/>
    <property type="match status" value="1"/>
</dbReference>
<keyword evidence="5" id="KW-0238">DNA-binding</keyword>
<evidence type="ECO:0000256" key="2">
    <source>
        <dbReference type="ARBA" id="ARBA00022723"/>
    </source>
</evidence>